<proteinExistence type="inferred from homology"/>
<keyword evidence="7 10" id="KW-0378">Hydrolase</keyword>
<dbReference type="EC" id="3.1.3.-" evidence="10"/>
<evidence type="ECO:0000256" key="6">
    <source>
        <dbReference type="ARBA" id="ARBA00022779"/>
    </source>
</evidence>
<evidence type="ECO:0000256" key="4">
    <source>
        <dbReference type="ARBA" id="ARBA00022490"/>
    </source>
</evidence>
<comment type="caution">
    <text evidence="11">The sequence shown here is derived from an EMBL/GenBank/DDBJ whole genome shotgun (WGS) entry which is preliminary data.</text>
</comment>
<dbReference type="SUPFAM" id="SSF75708">
    <property type="entry name" value="Chemotaxis phosphatase CheZ"/>
    <property type="match status" value="1"/>
</dbReference>
<dbReference type="InterPro" id="IPR050992">
    <property type="entry name" value="CheZ_family_phosphatases"/>
</dbReference>
<keyword evidence="12" id="KW-1185">Reference proteome</keyword>
<protein>
    <recommendedName>
        <fullName evidence="3 10">Protein phosphatase CheZ</fullName>
        <ecNumber evidence="10">3.1.3.-</ecNumber>
    </recommendedName>
    <alternativeName>
        <fullName evidence="9 10">Chemotaxis protein CheZ</fullName>
    </alternativeName>
</protein>
<name>A0ABW8PWP6_9GAMM</name>
<dbReference type="InterPro" id="IPR007439">
    <property type="entry name" value="Chemotax_Pase_CheZ"/>
</dbReference>
<keyword evidence="4 10" id="KW-0963">Cytoplasm</keyword>
<gene>
    <name evidence="11" type="ORF">V6U78_01820</name>
</gene>
<organism evidence="11 12">
    <name type="scientific">Marinospirillum alkalitolerans</name>
    <dbReference type="NCBI Taxonomy" id="3123374"/>
    <lineage>
        <taxon>Bacteria</taxon>
        <taxon>Pseudomonadati</taxon>
        <taxon>Pseudomonadota</taxon>
        <taxon>Gammaproteobacteria</taxon>
        <taxon>Oceanospirillales</taxon>
        <taxon>Oceanospirillaceae</taxon>
        <taxon>Marinospirillum</taxon>
    </lineage>
</organism>
<keyword evidence="5 10" id="KW-0145">Chemotaxis</keyword>
<dbReference type="RefSeq" id="WP_405336595.1">
    <property type="nucleotide sequence ID" value="NZ_JBANFI010000001.1"/>
</dbReference>
<evidence type="ECO:0000256" key="3">
    <source>
        <dbReference type="ARBA" id="ARBA00018484"/>
    </source>
</evidence>
<evidence type="ECO:0000256" key="10">
    <source>
        <dbReference type="PIRNR" id="PIRNR002884"/>
    </source>
</evidence>
<comment type="subunit">
    <text evidence="10">Homodimer.</text>
</comment>
<evidence type="ECO:0000256" key="8">
    <source>
        <dbReference type="ARBA" id="ARBA00022912"/>
    </source>
</evidence>
<comment type="function">
    <text evidence="10">Plays an important role in bacterial chemotaxis signal transduction pathway by accelerating the dephosphorylation of phosphorylated CheY (CheY-P).</text>
</comment>
<reference evidence="11 12" key="1">
    <citation type="submission" date="2024-02" db="EMBL/GenBank/DDBJ databases">
        <title>Marinospirillum sp. MEB 164 isolated from Lonar lake sediment.</title>
        <authorList>
            <person name="Joshi A."/>
            <person name="Thite S."/>
        </authorList>
    </citation>
    <scope>NUCLEOTIDE SEQUENCE [LARGE SCALE GENOMIC DNA]</scope>
    <source>
        <strain evidence="11 12">MEB164</strain>
    </source>
</reference>
<dbReference type="PANTHER" id="PTHR43693:SF1">
    <property type="entry name" value="PROTEIN PHOSPHATASE CHEZ"/>
    <property type="match status" value="1"/>
</dbReference>
<comment type="subcellular location">
    <subcellularLocation>
        <location evidence="1 10">Cytoplasm</location>
    </subcellularLocation>
</comment>
<evidence type="ECO:0000256" key="7">
    <source>
        <dbReference type="ARBA" id="ARBA00022801"/>
    </source>
</evidence>
<dbReference type="PIRSF" id="PIRSF002884">
    <property type="entry name" value="CheZ"/>
    <property type="match status" value="1"/>
</dbReference>
<dbReference type="Proteomes" id="UP001621714">
    <property type="component" value="Unassembled WGS sequence"/>
</dbReference>
<keyword evidence="8 10" id="KW-0904">Protein phosphatase</keyword>
<evidence type="ECO:0000313" key="11">
    <source>
        <dbReference type="EMBL" id="MFK7159777.1"/>
    </source>
</evidence>
<sequence length="278" mass="31422">MSDQSAQTENFEQLLRTTTGELVDKIEQGHLADAVNLLQKINDARNYNLYLEVGRLTRALHDAIRDFHLDTSSHFQSAPLADIAAQEGAETDISEMADARDRLHYVLSLTQQAADRTMDKVEESLPLVNSWETEVKSLRGEWERLIRREMKPEEFRQLYHRMDDFLRSSEQEAGQLAENLSQITLAQDYQDLTGQVVKKVITLVHEVESSLVGLVRMASQVDQITGIQHPHDEDAGRHKAVNDTRHLPEGPIVNAEKRGIEVVSGQDEVDDLLSSLGF</sequence>
<dbReference type="Gene3D" id="1.10.287.500">
    <property type="entry name" value="Helix hairpin bin"/>
    <property type="match status" value="1"/>
</dbReference>
<keyword evidence="6 10" id="KW-0283">Flagellar rotation</keyword>
<evidence type="ECO:0000256" key="2">
    <source>
        <dbReference type="ARBA" id="ARBA00005908"/>
    </source>
</evidence>
<comment type="similarity">
    <text evidence="2 10">Belongs to the CheZ family.</text>
</comment>
<dbReference type="Pfam" id="PF04344">
    <property type="entry name" value="CheZ"/>
    <property type="match status" value="1"/>
</dbReference>
<evidence type="ECO:0000256" key="1">
    <source>
        <dbReference type="ARBA" id="ARBA00004496"/>
    </source>
</evidence>
<evidence type="ECO:0000256" key="5">
    <source>
        <dbReference type="ARBA" id="ARBA00022500"/>
    </source>
</evidence>
<evidence type="ECO:0000313" key="12">
    <source>
        <dbReference type="Proteomes" id="UP001621714"/>
    </source>
</evidence>
<dbReference type="PANTHER" id="PTHR43693">
    <property type="entry name" value="PROTEIN PHOSPHATASE CHEZ"/>
    <property type="match status" value="1"/>
</dbReference>
<accession>A0ABW8PWP6</accession>
<dbReference type="EMBL" id="JBANFI010000001">
    <property type="protein sequence ID" value="MFK7159777.1"/>
    <property type="molecule type" value="Genomic_DNA"/>
</dbReference>
<evidence type="ECO:0000256" key="9">
    <source>
        <dbReference type="ARBA" id="ARBA00029599"/>
    </source>
</evidence>